<name>A0A2G6KES0_9BACT</name>
<organism evidence="1 2">
    <name type="scientific">candidate division KSB3 bacterium</name>
    <dbReference type="NCBI Taxonomy" id="2044937"/>
    <lineage>
        <taxon>Bacteria</taxon>
        <taxon>candidate division KSB3</taxon>
    </lineage>
</organism>
<reference evidence="1 2" key="1">
    <citation type="submission" date="2017-10" db="EMBL/GenBank/DDBJ databases">
        <title>Novel microbial diversity and functional potential in the marine mammal oral microbiome.</title>
        <authorList>
            <person name="Dudek N.K."/>
            <person name="Sun C.L."/>
            <person name="Burstein D."/>
            <person name="Kantor R.S."/>
            <person name="Aliaga Goltsman D.S."/>
            <person name="Bik E.M."/>
            <person name="Thomas B.C."/>
            <person name="Banfield J.F."/>
            <person name="Relman D.A."/>
        </authorList>
    </citation>
    <scope>NUCLEOTIDE SEQUENCE [LARGE SCALE GENOMIC DNA]</scope>
    <source>
        <strain evidence="1">DOLJORAL78_47_16</strain>
    </source>
</reference>
<sequence>MPRFVFECAIPEDGQNLLEILEESEFQGKISLLYTRRPDAYTSFKQEGEPVDIVVCRDTQQQGKIVGFGACALRKLFVNGQPETVGYLFGLRIRQSYRKKFPVLFRGYDYLHTLHQERPPALYLTAILEENRYAQRLLEKPRPHMPAYIPYGSYHVYALNMQRKSRKSRRLRRAQQADIPALIQFFEQHGKTSQFFPALQEEDVTTGYLSGLTIENFYLLGDDRETILAAGAIWDQRSYKQYVMQNYAGILKCLYPVSRFFPLFGFPKLPKPGSVLKFFTLSFWAVKENDPLIFREFLDTITATESYPFFLIGVHESHPLRHVVQKRPHINYTSRLYAVVWDERRQNLDNLDTTYYPYLECGML</sequence>
<gene>
    <name evidence="1" type="ORF">CSA56_08575</name>
</gene>
<evidence type="ECO:0000313" key="2">
    <source>
        <dbReference type="Proteomes" id="UP000230821"/>
    </source>
</evidence>
<dbReference type="AlphaFoldDB" id="A0A2G6KES0"/>
<protein>
    <recommendedName>
        <fullName evidence="3">N-acetyltransferase domain-containing protein</fullName>
    </recommendedName>
</protein>
<evidence type="ECO:0000313" key="1">
    <source>
        <dbReference type="EMBL" id="PIE34183.1"/>
    </source>
</evidence>
<dbReference type="Proteomes" id="UP000230821">
    <property type="component" value="Unassembled WGS sequence"/>
</dbReference>
<dbReference type="EMBL" id="PDSK01000091">
    <property type="protein sequence ID" value="PIE34183.1"/>
    <property type="molecule type" value="Genomic_DNA"/>
</dbReference>
<dbReference type="SUPFAM" id="SSF55729">
    <property type="entry name" value="Acyl-CoA N-acyltransferases (Nat)"/>
    <property type="match status" value="1"/>
</dbReference>
<accession>A0A2G6KES0</accession>
<comment type="caution">
    <text evidence="1">The sequence shown here is derived from an EMBL/GenBank/DDBJ whole genome shotgun (WGS) entry which is preliminary data.</text>
</comment>
<proteinExistence type="predicted"/>
<dbReference type="InterPro" id="IPR016181">
    <property type="entry name" value="Acyl_CoA_acyltransferase"/>
</dbReference>
<evidence type="ECO:0008006" key="3">
    <source>
        <dbReference type="Google" id="ProtNLM"/>
    </source>
</evidence>